<feature type="transmembrane region" description="Helical" evidence="1">
    <location>
        <begin position="263"/>
        <end position="282"/>
    </location>
</feature>
<dbReference type="RefSeq" id="WP_046139445.1">
    <property type="nucleotide sequence ID" value="NZ_LANJ01000016.1"/>
</dbReference>
<dbReference type="Proteomes" id="UP000033411">
    <property type="component" value="Unassembled WGS sequence"/>
</dbReference>
<feature type="transmembrane region" description="Helical" evidence="1">
    <location>
        <begin position="12"/>
        <end position="31"/>
    </location>
</feature>
<name>A0A0F5QCS5_9HYPH</name>
<feature type="transmembrane region" description="Helical" evidence="1">
    <location>
        <begin position="289"/>
        <end position="307"/>
    </location>
</feature>
<dbReference type="EMBL" id="LANJ01000016">
    <property type="protein sequence ID" value="KKC37799.1"/>
    <property type="molecule type" value="Genomic_DNA"/>
</dbReference>
<proteinExistence type="predicted"/>
<keyword evidence="1" id="KW-0812">Transmembrane</keyword>
<protein>
    <recommendedName>
        <fullName evidence="4">Glycosyltransferase RgtA/B/C/D-like domain-containing protein</fullName>
    </recommendedName>
</protein>
<keyword evidence="1" id="KW-1133">Transmembrane helix</keyword>
<keyword evidence="3" id="KW-1185">Reference proteome</keyword>
<dbReference type="STRING" id="1293439.WH87_08885"/>
<feature type="transmembrane region" description="Helical" evidence="1">
    <location>
        <begin position="426"/>
        <end position="449"/>
    </location>
</feature>
<feature type="transmembrane region" description="Helical" evidence="1">
    <location>
        <begin position="372"/>
        <end position="391"/>
    </location>
</feature>
<gene>
    <name evidence="2" type="ORF">WH87_08885</name>
</gene>
<feature type="transmembrane region" description="Helical" evidence="1">
    <location>
        <begin position="104"/>
        <end position="123"/>
    </location>
</feature>
<evidence type="ECO:0000313" key="3">
    <source>
        <dbReference type="Proteomes" id="UP000033411"/>
    </source>
</evidence>
<feature type="transmembrane region" description="Helical" evidence="1">
    <location>
        <begin position="185"/>
        <end position="218"/>
    </location>
</feature>
<sequence length="590" mass="64110">MTGQSTTKPDLRYVAGAFLLALFILIMRNAIGAHDDAFFNDTDDAMRMVVVHDFINGQGWYDLIQQRLNTPWGAEIHWSRLVDLPLAALTLLFRPFFGLAGADIAVGYVWPLALLAVLLWLSARLALRLVGPAGVFPALILPLLAPSIISEFVPGRVDHHNVIIVLTLAIAWVTIEAIQRPRYAIAAGLLSATAIAIATESIPTIAAAALVFGFIWVLDPTRGRTARLFGLTFAIGSIVHLALYRPPSRWFEAACDVLSPVYVGVALVVAAAFTIVTLLPAPRQAWQRLLWLGALALAGLAVVVALYPECLKGPYAALDPWLQANWIASINEAMPWTTVVLQQPAVLAVGLPTLIGLGVIVYRLVRVQEERAEWAALLVFLLLSALVMFAQVRGARLALMPAMPAAAWLIVVVRQRYLAKASVWSALALVGSWVIFAGTLLTLVIGYALPARTQEVAEARTSKSPCMMPSAFEDLAAIPAERMMTPIDLGAHMLLYTPHAVVAAPYHRNQQGVRDAFRFFNDPIAEARTILDERGIGLVVICPGMAEMQGLPDRAEDSFVNLYARDALPAWLEDVSLPDAALKVFAVLPQ</sequence>
<dbReference type="PATRIC" id="fig|1293439.3.peg.1354"/>
<evidence type="ECO:0000313" key="2">
    <source>
        <dbReference type="EMBL" id="KKC37799.1"/>
    </source>
</evidence>
<feature type="transmembrane region" description="Helical" evidence="1">
    <location>
        <begin position="225"/>
        <end position="243"/>
    </location>
</feature>
<evidence type="ECO:0000256" key="1">
    <source>
        <dbReference type="SAM" id="Phobius"/>
    </source>
</evidence>
<comment type="caution">
    <text evidence="2">The sequence shown here is derived from an EMBL/GenBank/DDBJ whole genome shotgun (WGS) entry which is preliminary data.</text>
</comment>
<reference evidence="2 3" key="1">
    <citation type="submission" date="2015-03" db="EMBL/GenBank/DDBJ databases">
        <authorList>
            <person name="Lepp D."/>
            <person name="Hassan Y.I."/>
            <person name="Li X.-Z."/>
            <person name="Zhou T."/>
        </authorList>
    </citation>
    <scope>NUCLEOTIDE SEQUENCE [LARGE SCALE GENOMIC DNA]</scope>
    <source>
        <strain evidence="2 3">E84</strain>
    </source>
</reference>
<evidence type="ECO:0008006" key="4">
    <source>
        <dbReference type="Google" id="ProtNLM"/>
    </source>
</evidence>
<feature type="transmembrane region" description="Helical" evidence="1">
    <location>
        <begin position="345"/>
        <end position="365"/>
    </location>
</feature>
<organism evidence="2 3">
    <name type="scientific">Devosia epidermidihirudinis</name>
    <dbReference type="NCBI Taxonomy" id="1293439"/>
    <lineage>
        <taxon>Bacteria</taxon>
        <taxon>Pseudomonadati</taxon>
        <taxon>Pseudomonadota</taxon>
        <taxon>Alphaproteobacteria</taxon>
        <taxon>Hyphomicrobiales</taxon>
        <taxon>Devosiaceae</taxon>
        <taxon>Devosia</taxon>
    </lineage>
</organism>
<feature type="transmembrane region" description="Helical" evidence="1">
    <location>
        <begin position="129"/>
        <end position="149"/>
    </location>
</feature>
<accession>A0A0F5QCS5</accession>
<dbReference type="OrthoDB" id="1082056at2"/>
<keyword evidence="1" id="KW-0472">Membrane</keyword>
<feature type="transmembrane region" description="Helical" evidence="1">
    <location>
        <begin position="397"/>
        <end position="414"/>
    </location>
</feature>
<dbReference type="AlphaFoldDB" id="A0A0F5QCS5"/>